<dbReference type="PANTHER" id="PTHR48081">
    <property type="entry name" value="AB HYDROLASE SUPERFAMILY PROTEIN C4A8.06C"/>
    <property type="match status" value="1"/>
</dbReference>
<dbReference type="InterPro" id="IPR032675">
    <property type="entry name" value="LRR_dom_sf"/>
</dbReference>
<dbReference type="InParanoid" id="A0A1Y2B565"/>
<keyword evidence="2" id="KW-0677">Repeat</keyword>
<dbReference type="InterPro" id="IPR001611">
    <property type="entry name" value="Leu-rich_rpt"/>
</dbReference>
<dbReference type="PRINTS" id="PR00019">
    <property type="entry name" value="LEURICHRPT"/>
</dbReference>
<organism evidence="6 7">
    <name type="scientific">Naematelia encephala</name>
    <dbReference type="NCBI Taxonomy" id="71784"/>
    <lineage>
        <taxon>Eukaryota</taxon>
        <taxon>Fungi</taxon>
        <taxon>Dikarya</taxon>
        <taxon>Basidiomycota</taxon>
        <taxon>Agaricomycotina</taxon>
        <taxon>Tremellomycetes</taxon>
        <taxon>Tremellales</taxon>
        <taxon>Naemateliaceae</taxon>
        <taxon>Naematelia</taxon>
    </lineage>
</organism>
<dbReference type="Pfam" id="PF13855">
    <property type="entry name" value="LRR_8"/>
    <property type="match status" value="1"/>
</dbReference>
<dbReference type="EMBL" id="MCFC01000022">
    <property type="protein sequence ID" value="ORY29969.1"/>
    <property type="molecule type" value="Genomic_DNA"/>
</dbReference>
<name>A0A1Y2B565_9TREE</name>
<dbReference type="InterPro" id="IPR049492">
    <property type="entry name" value="BD-FAE-like_dom"/>
</dbReference>
<dbReference type="InterPro" id="IPR029058">
    <property type="entry name" value="AB_hydrolase_fold"/>
</dbReference>
<gene>
    <name evidence="6" type="ORF">BCR39DRAFT_530355</name>
</gene>
<feature type="domain" description="BD-FAE-like" evidence="5">
    <location>
        <begin position="413"/>
        <end position="570"/>
    </location>
</feature>
<evidence type="ECO:0000256" key="3">
    <source>
        <dbReference type="ARBA" id="ARBA00022801"/>
    </source>
</evidence>
<dbReference type="SUPFAM" id="SSF53474">
    <property type="entry name" value="alpha/beta-Hydrolases"/>
    <property type="match status" value="1"/>
</dbReference>
<sequence>MASTPRSSLREQIAAKRAEARKAATRAPASSSKPRDTAQVSRSSAPVEALEDVSIDGQIKKAIQTGKLDLSSLPLPNHRLPPQLYTALLNIPASELSSPPPPPPPPSSSKPTLSSMTRSISDHLNLTADQVFNIARESVWVEPEELVSFKANDCGVEDVDKEFGEFGGLTRVELSGNSLSSLGDGWADLLKLTFLDLSKNKLTAIPPSILLLPVLQVLDLSHNAITTLDFSAPTAPSDQGLAYGIGFLSTSFSRALGRDSRTILPALRSLNLSGNRLTNTDLTGLATTQWPSLRVLNLGSNALEGQLDVEKCGMDKKHMPDLMQLILSDNPRLMNVEGDLATGVKVELEGCGKLDAPRKTFEAVSASTSDEQPGQTNAAASGPSLLIPNPTMTFVYRNLPAATFDSEPLNIDLDIYLPSTAAGPSGHPLVVWFHGGGLLQGNKENLPPHFRRLPSHVFPNGESIAVISPNYRLAPQVPILDVLSDITALMAYIRTKLNARLEQDGQGDHKIDVNRICLSGGSAGGYLALIAGLEVPKEASEEDVGGYRGGENIKCIAPIYPITDLTDEFWATEVNPAPWMSRSITHAEAKPHIDTKAAPVYTSASDGPRSVVYPYMLQHGLYPSLLFLSQRPVGRGLDAFRPQPLQLSIPYRLDLLANSRNKKSHVPIYFTYCEADTAVQRMEKTLAALRRNDGELVVDRIEGGAYHGYDEAPEIECLELREWLGRTLL</sequence>
<dbReference type="PROSITE" id="PS51450">
    <property type="entry name" value="LRR"/>
    <property type="match status" value="3"/>
</dbReference>
<feature type="compositionally biased region" description="Pro residues" evidence="4">
    <location>
        <begin position="98"/>
        <end position="108"/>
    </location>
</feature>
<feature type="region of interest" description="Disordered" evidence="4">
    <location>
        <begin position="1"/>
        <end position="49"/>
    </location>
</feature>
<evidence type="ECO:0000256" key="1">
    <source>
        <dbReference type="ARBA" id="ARBA00022614"/>
    </source>
</evidence>
<evidence type="ECO:0000313" key="7">
    <source>
        <dbReference type="Proteomes" id="UP000193986"/>
    </source>
</evidence>
<keyword evidence="1" id="KW-0433">Leucine-rich repeat</keyword>
<protein>
    <submittedName>
        <fullName evidence="6">Alpha/Beta hydrolase protein</fullName>
    </submittedName>
</protein>
<proteinExistence type="predicted"/>
<dbReference type="InterPro" id="IPR050300">
    <property type="entry name" value="GDXG_lipolytic_enzyme"/>
</dbReference>
<dbReference type="Proteomes" id="UP000193986">
    <property type="component" value="Unassembled WGS sequence"/>
</dbReference>
<feature type="compositionally biased region" description="Basic and acidic residues" evidence="4">
    <location>
        <begin position="13"/>
        <end position="22"/>
    </location>
</feature>
<evidence type="ECO:0000313" key="6">
    <source>
        <dbReference type="EMBL" id="ORY29969.1"/>
    </source>
</evidence>
<dbReference type="STRING" id="71784.A0A1Y2B565"/>
<evidence type="ECO:0000256" key="2">
    <source>
        <dbReference type="ARBA" id="ARBA00022737"/>
    </source>
</evidence>
<dbReference type="GO" id="GO:0016787">
    <property type="term" value="F:hydrolase activity"/>
    <property type="evidence" value="ECO:0007669"/>
    <property type="project" value="UniProtKB-KW"/>
</dbReference>
<keyword evidence="7" id="KW-1185">Reference proteome</keyword>
<dbReference type="OrthoDB" id="433474at2759"/>
<dbReference type="SUPFAM" id="SSF52058">
    <property type="entry name" value="L domain-like"/>
    <property type="match status" value="1"/>
</dbReference>
<dbReference type="SMART" id="SM00369">
    <property type="entry name" value="LRR_TYP"/>
    <property type="match status" value="4"/>
</dbReference>
<dbReference type="Gene3D" id="3.80.10.10">
    <property type="entry name" value="Ribonuclease Inhibitor"/>
    <property type="match status" value="2"/>
</dbReference>
<evidence type="ECO:0000259" key="5">
    <source>
        <dbReference type="Pfam" id="PF20434"/>
    </source>
</evidence>
<dbReference type="Pfam" id="PF20434">
    <property type="entry name" value="BD-FAE"/>
    <property type="match status" value="1"/>
</dbReference>
<dbReference type="PANTHER" id="PTHR48081:SF3">
    <property type="entry name" value="ALPHA_BETA HYDROLASE FOLD-3 DOMAIN-CONTAINING PROTEIN"/>
    <property type="match status" value="1"/>
</dbReference>
<dbReference type="AlphaFoldDB" id="A0A1Y2B565"/>
<dbReference type="Gene3D" id="3.40.50.1820">
    <property type="entry name" value="alpha/beta hydrolase"/>
    <property type="match status" value="1"/>
</dbReference>
<reference evidence="6 7" key="1">
    <citation type="submission" date="2016-07" db="EMBL/GenBank/DDBJ databases">
        <title>Pervasive Adenine N6-methylation of Active Genes in Fungi.</title>
        <authorList>
            <consortium name="DOE Joint Genome Institute"/>
            <person name="Mondo S.J."/>
            <person name="Dannebaum R.O."/>
            <person name="Kuo R.C."/>
            <person name="Labutti K."/>
            <person name="Haridas S."/>
            <person name="Kuo A."/>
            <person name="Salamov A."/>
            <person name="Ahrendt S.R."/>
            <person name="Lipzen A."/>
            <person name="Sullivan W."/>
            <person name="Andreopoulos W.B."/>
            <person name="Clum A."/>
            <person name="Lindquist E."/>
            <person name="Daum C."/>
            <person name="Ramamoorthy G.K."/>
            <person name="Gryganskyi A."/>
            <person name="Culley D."/>
            <person name="Magnuson J.K."/>
            <person name="James T.Y."/>
            <person name="O'Malley M.A."/>
            <person name="Stajich J.E."/>
            <person name="Spatafora J.W."/>
            <person name="Visel A."/>
            <person name="Grigoriev I.V."/>
        </authorList>
    </citation>
    <scope>NUCLEOTIDE SEQUENCE [LARGE SCALE GENOMIC DNA]</scope>
    <source>
        <strain evidence="6 7">68-887.2</strain>
    </source>
</reference>
<evidence type="ECO:0000256" key="4">
    <source>
        <dbReference type="SAM" id="MobiDB-lite"/>
    </source>
</evidence>
<accession>A0A1Y2B565</accession>
<keyword evidence="3 6" id="KW-0378">Hydrolase</keyword>
<feature type="region of interest" description="Disordered" evidence="4">
    <location>
        <begin position="93"/>
        <end position="117"/>
    </location>
</feature>
<dbReference type="InterPro" id="IPR003591">
    <property type="entry name" value="Leu-rich_rpt_typical-subtyp"/>
</dbReference>
<comment type="caution">
    <text evidence="6">The sequence shown here is derived from an EMBL/GenBank/DDBJ whole genome shotgun (WGS) entry which is preliminary data.</text>
</comment>
<dbReference type="Pfam" id="PF13516">
    <property type="entry name" value="LRR_6"/>
    <property type="match status" value="1"/>
</dbReference>